<comment type="caution">
    <text evidence="2">The sequence shown here is derived from an EMBL/GenBank/DDBJ whole genome shotgun (WGS) entry which is preliminary data.</text>
</comment>
<accession>A0A8S2Z431</accession>
<sequence length="49" mass="5251">MIEPSASVDDFECVAMELDSPKHRTQSESSDQNHTIVEPSNSKSGSNGA</sequence>
<feature type="non-terminal residue" evidence="2">
    <location>
        <position position="49"/>
    </location>
</feature>
<dbReference type="AlphaFoldDB" id="A0A8S2Z431"/>
<protein>
    <submittedName>
        <fullName evidence="2">Uncharacterized protein</fullName>
    </submittedName>
</protein>
<feature type="region of interest" description="Disordered" evidence="1">
    <location>
        <begin position="1"/>
        <end position="49"/>
    </location>
</feature>
<feature type="compositionally biased region" description="Polar residues" evidence="1">
    <location>
        <begin position="27"/>
        <end position="49"/>
    </location>
</feature>
<evidence type="ECO:0000313" key="3">
    <source>
        <dbReference type="Proteomes" id="UP000681967"/>
    </source>
</evidence>
<gene>
    <name evidence="2" type="ORF">BYL167_LOCUS40497</name>
</gene>
<dbReference type="EMBL" id="CAJOBH010100441">
    <property type="protein sequence ID" value="CAF4610000.1"/>
    <property type="molecule type" value="Genomic_DNA"/>
</dbReference>
<dbReference type="Proteomes" id="UP000681967">
    <property type="component" value="Unassembled WGS sequence"/>
</dbReference>
<evidence type="ECO:0000313" key="2">
    <source>
        <dbReference type="EMBL" id="CAF4610000.1"/>
    </source>
</evidence>
<reference evidence="2" key="1">
    <citation type="submission" date="2021-02" db="EMBL/GenBank/DDBJ databases">
        <authorList>
            <person name="Nowell W R."/>
        </authorList>
    </citation>
    <scope>NUCLEOTIDE SEQUENCE</scope>
</reference>
<organism evidence="2 3">
    <name type="scientific">Rotaria magnacalcarata</name>
    <dbReference type="NCBI Taxonomy" id="392030"/>
    <lineage>
        <taxon>Eukaryota</taxon>
        <taxon>Metazoa</taxon>
        <taxon>Spiralia</taxon>
        <taxon>Gnathifera</taxon>
        <taxon>Rotifera</taxon>
        <taxon>Eurotatoria</taxon>
        <taxon>Bdelloidea</taxon>
        <taxon>Philodinida</taxon>
        <taxon>Philodinidae</taxon>
        <taxon>Rotaria</taxon>
    </lineage>
</organism>
<name>A0A8S2Z431_9BILA</name>
<evidence type="ECO:0000256" key="1">
    <source>
        <dbReference type="SAM" id="MobiDB-lite"/>
    </source>
</evidence>
<proteinExistence type="predicted"/>